<proteinExistence type="inferred from homology"/>
<dbReference type="InterPro" id="IPR027417">
    <property type="entry name" value="P-loop_NTPase"/>
</dbReference>
<feature type="compositionally biased region" description="Basic and acidic residues" evidence="13">
    <location>
        <begin position="450"/>
        <end position="477"/>
    </location>
</feature>
<keyword evidence="2" id="KW-0963">Cytoplasm</keyword>
<evidence type="ECO:0000256" key="8">
    <source>
        <dbReference type="ARBA" id="ARBA00047984"/>
    </source>
</evidence>
<organism evidence="17 18">
    <name type="scientific">Methylocystis echinoides</name>
    <dbReference type="NCBI Taxonomy" id="29468"/>
    <lineage>
        <taxon>Bacteria</taxon>
        <taxon>Pseudomonadati</taxon>
        <taxon>Pseudomonadota</taxon>
        <taxon>Alphaproteobacteria</taxon>
        <taxon>Hyphomicrobiales</taxon>
        <taxon>Methylocystaceae</taxon>
        <taxon>Methylocystis</taxon>
    </lineage>
</organism>
<dbReference type="PROSITE" id="PS51195">
    <property type="entry name" value="Q_MOTIF"/>
    <property type="match status" value="1"/>
</dbReference>
<comment type="similarity">
    <text evidence="7 11">Belongs to the DEAD box helicase family.</text>
</comment>
<dbReference type="SUPFAM" id="SSF52540">
    <property type="entry name" value="P-loop containing nucleoside triphosphate hydrolases"/>
    <property type="match status" value="1"/>
</dbReference>
<name>A0A9W6GV73_9HYPH</name>
<dbReference type="Gene3D" id="3.40.50.300">
    <property type="entry name" value="P-loop containing nucleotide triphosphate hydrolases"/>
    <property type="match status" value="2"/>
</dbReference>
<dbReference type="InterPro" id="IPR011545">
    <property type="entry name" value="DEAD/DEAH_box_helicase_dom"/>
</dbReference>
<evidence type="ECO:0000256" key="4">
    <source>
        <dbReference type="ARBA" id="ARBA00022801"/>
    </source>
</evidence>
<evidence type="ECO:0000256" key="7">
    <source>
        <dbReference type="ARBA" id="ARBA00038437"/>
    </source>
</evidence>
<gene>
    <name evidence="17" type="ORF">LMG27198_27100</name>
</gene>
<feature type="domain" description="Helicase C-terminal" evidence="15">
    <location>
        <begin position="233"/>
        <end position="385"/>
    </location>
</feature>
<protein>
    <recommendedName>
        <fullName evidence="9">DEAD-box ATP-dependent RNA helicase RhpA</fullName>
        <ecNumber evidence="1">3.6.4.13</ecNumber>
    </recommendedName>
</protein>
<evidence type="ECO:0000313" key="17">
    <source>
        <dbReference type="EMBL" id="GLI93718.1"/>
    </source>
</evidence>
<keyword evidence="5 11" id="KW-0347">Helicase</keyword>
<evidence type="ECO:0000259" key="14">
    <source>
        <dbReference type="PROSITE" id="PS51192"/>
    </source>
</evidence>
<dbReference type="SMART" id="SM00490">
    <property type="entry name" value="HELICc"/>
    <property type="match status" value="1"/>
</dbReference>
<dbReference type="InterPro" id="IPR014001">
    <property type="entry name" value="Helicase_ATP-bd"/>
</dbReference>
<keyword evidence="18" id="KW-1185">Reference proteome</keyword>
<feature type="domain" description="DEAD-box RNA helicase Q" evidence="16">
    <location>
        <begin position="1"/>
        <end position="29"/>
    </location>
</feature>
<evidence type="ECO:0000256" key="5">
    <source>
        <dbReference type="ARBA" id="ARBA00022806"/>
    </source>
</evidence>
<evidence type="ECO:0000259" key="15">
    <source>
        <dbReference type="PROSITE" id="PS51194"/>
    </source>
</evidence>
<dbReference type="PANTHER" id="PTHR47959:SF13">
    <property type="entry name" value="ATP-DEPENDENT RNA HELICASE RHLE"/>
    <property type="match status" value="1"/>
</dbReference>
<evidence type="ECO:0000256" key="12">
    <source>
        <dbReference type="SAM" id="Coils"/>
    </source>
</evidence>
<feature type="short sequence motif" description="Q motif" evidence="10">
    <location>
        <begin position="1"/>
        <end position="29"/>
    </location>
</feature>
<dbReference type="InterPro" id="IPR000629">
    <property type="entry name" value="RNA-helicase_DEAD-box_CS"/>
</dbReference>
<dbReference type="GO" id="GO:0005524">
    <property type="term" value="F:ATP binding"/>
    <property type="evidence" value="ECO:0007669"/>
    <property type="project" value="UniProtKB-KW"/>
</dbReference>
<comment type="catalytic activity">
    <reaction evidence="8">
        <text>ATP + H2O = ADP + phosphate + H(+)</text>
        <dbReference type="Rhea" id="RHEA:13065"/>
        <dbReference type="ChEBI" id="CHEBI:15377"/>
        <dbReference type="ChEBI" id="CHEBI:15378"/>
        <dbReference type="ChEBI" id="CHEBI:30616"/>
        <dbReference type="ChEBI" id="CHEBI:43474"/>
        <dbReference type="ChEBI" id="CHEBI:456216"/>
        <dbReference type="EC" id="3.6.4.13"/>
    </reaction>
</comment>
<keyword evidence="4 11" id="KW-0378">Hydrolase</keyword>
<dbReference type="InterPro" id="IPR050079">
    <property type="entry name" value="DEAD_box_RNA_helicase"/>
</dbReference>
<dbReference type="EMBL" id="BSEC01000001">
    <property type="protein sequence ID" value="GLI93718.1"/>
    <property type="molecule type" value="Genomic_DNA"/>
</dbReference>
<keyword evidence="3 11" id="KW-0547">Nucleotide-binding</keyword>
<feature type="compositionally biased region" description="Basic and acidic residues" evidence="13">
    <location>
        <begin position="384"/>
        <end position="437"/>
    </location>
</feature>
<dbReference type="InterPro" id="IPR044742">
    <property type="entry name" value="DEAD/DEAH_RhlB"/>
</dbReference>
<dbReference type="FunFam" id="3.40.50.300:FF:000108">
    <property type="entry name" value="ATP-dependent RNA helicase RhlE"/>
    <property type="match status" value="1"/>
</dbReference>
<keyword evidence="12" id="KW-0175">Coiled coil</keyword>
<evidence type="ECO:0000256" key="2">
    <source>
        <dbReference type="ARBA" id="ARBA00022490"/>
    </source>
</evidence>
<dbReference type="InterPro" id="IPR014014">
    <property type="entry name" value="RNA_helicase_DEAD_Q_motif"/>
</dbReference>
<evidence type="ECO:0000256" key="9">
    <source>
        <dbReference type="ARBA" id="ARBA00074363"/>
    </source>
</evidence>
<dbReference type="Pfam" id="PF00270">
    <property type="entry name" value="DEAD"/>
    <property type="match status" value="1"/>
</dbReference>
<dbReference type="GO" id="GO:0042255">
    <property type="term" value="P:ribosome assembly"/>
    <property type="evidence" value="ECO:0007669"/>
    <property type="project" value="UniProtKB-ARBA"/>
</dbReference>
<dbReference type="Pfam" id="PF00271">
    <property type="entry name" value="Helicase_C"/>
    <property type="match status" value="1"/>
</dbReference>
<feature type="domain" description="Helicase ATP-binding" evidence="14">
    <location>
        <begin position="32"/>
        <end position="205"/>
    </location>
</feature>
<dbReference type="InterPro" id="IPR001650">
    <property type="entry name" value="Helicase_C-like"/>
</dbReference>
<dbReference type="CDD" id="cd18787">
    <property type="entry name" value="SF2_C_DEAD"/>
    <property type="match status" value="1"/>
</dbReference>
<evidence type="ECO:0000313" key="18">
    <source>
        <dbReference type="Proteomes" id="UP001144323"/>
    </source>
</evidence>
<dbReference type="GO" id="GO:0005829">
    <property type="term" value="C:cytosol"/>
    <property type="evidence" value="ECO:0007669"/>
    <property type="project" value="TreeGrafter"/>
</dbReference>
<dbReference type="GO" id="GO:0003676">
    <property type="term" value="F:nucleic acid binding"/>
    <property type="evidence" value="ECO:0007669"/>
    <property type="project" value="InterPro"/>
</dbReference>
<dbReference type="PANTHER" id="PTHR47959">
    <property type="entry name" value="ATP-DEPENDENT RNA HELICASE RHLE-RELATED"/>
    <property type="match status" value="1"/>
</dbReference>
<evidence type="ECO:0000256" key="3">
    <source>
        <dbReference type="ARBA" id="ARBA00022741"/>
    </source>
</evidence>
<accession>A0A9W6GV73</accession>
<dbReference type="CDD" id="cd00268">
    <property type="entry name" value="DEADc"/>
    <property type="match status" value="1"/>
</dbReference>
<feature type="coiled-coil region" evidence="12">
    <location>
        <begin position="227"/>
        <end position="254"/>
    </location>
</feature>
<keyword evidence="6 11" id="KW-0067">ATP-binding</keyword>
<dbReference type="RefSeq" id="WP_281803701.1">
    <property type="nucleotide sequence ID" value="NZ_BSEC01000001.1"/>
</dbReference>
<dbReference type="PROSITE" id="PS51192">
    <property type="entry name" value="HELICASE_ATP_BIND_1"/>
    <property type="match status" value="1"/>
</dbReference>
<evidence type="ECO:0000256" key="13">
    <source>
        <dbReference type="SAM" id="MobiDB-lite"/>
    </source>
</evidence>
<evidence type="ECO:0000259" key="16">
    <source>
        <dbReference type="PROSITE" id="PS51195"/>
    </source>
</evidence>
<feature type="region of interest" description="Disordered" evidence="13">
    <location>
        <begin position="369"/>
        <end position="506"/>
    </location>
</feature>
<evidence type="ECO:0000256" key="11">
    <source>
        <dbReference type="RuleBase" id="RU000492"/>
    </source>
</evidence>
<dbReference type="Proteomes" id="UP001144323">
    <property type="component" value="Unassembled WGS sequence"/>
</dbReference>
<dbReference type="EC" id="3.6.4.13" evidence="1"/>
<dbReference type="AlphaFoldDB" id="A0A9W6GV73"/>
<evidence type="ECO:0000256" key="1">
    <source>
        <dbReference type="ARBA" id="ARBA00012552"/>
    </source>
</evidence>
<sequence>MTFDELGLSDKVRAAVQATGYTSPTPIQAQAIPPALQGRDILGIAQTGTGKTAAFVLPMLSRLEQGRARARVPRTLILEPTRELAAQVEESFAKYGVNHKLNVALLIGGVSFGDQEAKIMRGADVLIATPGRLLDFFDRGKLLLTGIEILVIDEADRMLDMGFIPDIERVCKLVPFTRQTLFFSATMPPEITRLTEAFLHNPVRIEVARAATTASTIRQALVASHGHADKREMLRQLIRNAENLKNAIVFCNRKRDVAILHRSLLKHGFAAGALHGDMDQLARMASLEAFKTGDVSLLVCSDVAARGLDIPDVSHVFNFDVPTHSEDYVHRIGRTGRAGRSGVALTLVTEDDAKYVDQIQNLIGNAIEWEGPGFNELPPPLETTRPHESRRGGRGERGGRRERGGERGGERSERSSRRAPVERAERSDRPERGDRAEGPVAMGRPAHAPHRPDSEPVRAARPQPDDRRRPRRHHEDDGPPVIGLGDHVPSFLLRPVTLRPAKVAEE</sequence>
<reference evidence="17" key="1">
    <citation type="journal article" date="2023" name="Int. J. Syst. Evol. Microbiol.">
        <title>Methylocystis iwaonis sp. nov., a type II methane-oxidizing bacterium from surface soil of a rice paddy field in Japan, and emended description of the genus Methylocystis (ex Whittenbury et al. 1970) Bowman et al. 1993.</title>
        <authorList>
            <person name="Kaise H."/>
            <person name="Sawadogo J.B."/>
            <person name="Alam M.S."/>
            <person name="Ueno C."/>
            <person name="Dianou D."/>
            <person name="Shinjo R."/>
            <person name="Asakawa S."/>
        </authorList>
    </citation>
    <scope>NUCLEOTIDE SEQUENCE</scope>
    <source>
        <strain evidence="17">LMG27198</strain>
    </source>
</reference>
<dbReference type="GO" id="GO:0003724">
    <property type="term" value="F:RNA helicase activity"/>
    <property type="evidence" value="ECO:0007669"/>
    <property type="project" value="UniProtKB-EC"/>
</dbReference>
<dbReference type="PROSITE" id="PS00039">
    <property type="entry name" value="DEAD_ATP_HELICASE"/>
    <property type="match status" value="1"/>
</dbReference>
<evidence type="ECO:0000256" key="6">
    <source>
        <dbReference type="ARBA" id="ARBA00022840"/>
    </source>
</evidence>
<evidence type="ECO:0000256" key="10">
    <source>
        <dbReference type="PROSITE-ProRule" id="PRU00552"/>
    </source>
</evidence>
<dbReference type="PROSITE" id="PS51194">
    <property type="entry name" value="HELICASE_CTER"/>
    <property type="match status" value="1"/>
</dbReference>
<dbReference type="SMART" id="SM00487">
    <property type="entry name" value="DEXDc"/>
    <property type="match status" value="1"/>
</dbReference>
<dbReference type="GO" id="GO:0016787">
    <property type="term" value="F:hydrolase activity"/>
    <property type="evidence" value="ECO:0007669"/>
    <property type="project" value="UniProtKB-KW"/>
</dbReference>
<dbReference type="GO" id="GO:0009266">
    <property type="term" value="P:response to temperature stimulus"/>
    <property type="evidence" value="ECO:0007669"/>
    <property type="project" value="UniProtKB-ARBA"/>
</dbReference>
<comment type="caution">
    <text evidence="17">The sequence shown here is derived from an EMBL/GenBank/DDBJ whole genome shotgun (WGS) entry which is preliminary data.</text>
</comment>